<comment type="similarity">
    <text evidence="1">Belongs to the short-chain dehydrogenases/reductases (SDR) family.</text>
</comment>
<accession>A0ABU0R098</accession>
<evidence type="ECO:0000256" key="1">
    <source>
        <dbReference type="ARBA" id="ARBA00006484"/>
    </source>
</evidence>
<name>A0ABU0R098_9ACTN</name>
<dbReference type="InterPro" id="IPR036291">
    <property type="entry name" value="NAD(P)-bd_dom_sf"/>
</dbReference>
<proteinExistence type="inferred from homology"/>
<reference evidence="3 4" key="1">
    <citation type="submission" date="2023-07" db="EMBL/GenBank/DDBJ databases">
        <title>Comparative genomics of wheat-associated soil bacteria to identify genetic determinants of phenazine resistance.</title>
        <authorList>
            <person name="Mouncey N."/>
        </authorList>
    </citation>
    <scope>NUCLEOTIDE SEQUENCE [LARGE SCALE GENOMIC DNA]</scope>
    <source>
        <strain evidence="3 4">B3I12</strain>
    </source>
</reference>
<dbReference type="PRINTS" id="PR00081">
    <property type="entry name" value="GDHRDH"/>
</dbReference>
<gene>
    <name evidence="3" type="ORF">QF034_007242</name>
</gene>
<dbReference type="CDD" id="cd05233">
    <property type="entry name" value="SDR_c"/>
    <property type="match status" value="1"/>
</dbReference>
<dbReference type="Proteomes" id="UP001232755">
    <property type="component" value="Unassembled WGS sequence"/>
</dbReference>
<keyword evidence="2" id="KW-0560">Oxidoreductase</keyword>
<evidence type="ECO:0000256" key="2">
    <source>
        <dbReference type="ARBA" id="ARBA00023002"/>
    </source>
</evidence>
<dbReference type="PROSITE" id="PS00061">
    <property type="entry name" value="ADH_SHORT"/>
    <property type="match status" value="1"/>
</dbReference>
<dbReference type="RefSeq" id="WP_307178912.1">
    <property type="nucleotide sequence ID" value="NZ_JAUSYP010000001.1"/>
</dbReference>
<dbReference type="InterPro" id="IPR002347">
    <property type="entry name" value="SDR_fam"/>
</dbReference>
<sequence length="274" mass="28546">MQLAGKTAIVTGAARGLGRACAVAFAREGADLVLLDLCADLPGVPYPLGNAGQLDHTAELCREHGAAVLARQTDVRDLAALRHAVDDAHGRFGRIDVLLNNAGIAAPSGKPADEIDEDEWQLMIDVDLSGAWRAIKAVGKILKAQRAGSIVNVASTAGQVGYRNFAGYVAAKHGVIGLTKAAALDFAPVKVRVNALCPGSVRDDAVVEGRMLSEIARSLQVPVTEHEEAFVQAQPMNALIEPDDVASAAVWLASDGSRQVTGSVITVDGGFTAR</sequence>
<dbReference type="PANTHER" id="PTHR42760:SF133">
    <property type="entry name" value="3-OXOACYL-[ACYL-CARRIER-PROTEIN] REDUCTASE"/>
    <property type="match status" value="1"/>
</dbReference>
<evidence type="ECO:0000313" key="4">
    <source>
        <dbReference type="Proteomes" id="UP001232755"/>
    </source>
</evidence>
<protein>
    <submittedName>
        <fullName evidence="3">NAD(P)-dependent dehydrogenase (Short-subunit alcohol dehydrogenase family)</fullName>
    </submittedName>
</protein>
<dbReference type="Pfam" id="PF13561">
    <property type="entry name" value="adh_short_C2"/>
    <property type="match status" value="1"/>
</dbReference>
<dbReference type="PANTHER" id="PTHR42760">
    <property type="entry name" value="SHORT-CHAIN DEHYDROGENASES/REDUCTASES FAMILY MEMBER"/>
    <property type="match status" value="1"/>
</dbReference>
<keyword evidence="4" id="KW-1185">Reference proteome</keyword>
<evidence type="ECO:0000313" key="3">
    <source>
        <dbReference type="EMBL" id="MDQ0753011.1"/>
    </source>
</evidence>
<comment type="caution">
    <text evidence="3">The sequence shown here is derived from an EMBL/GenBank/DDBJ whole genome shotgun (WGS) entry which is preliminary data.</text>
</comment>
<dbReference type="PRINTS" id="PR00080">
    <property type="entry name" value="SDRFAMILY"/>
</dbReference>
<dbReference type="Gene3D" id="3.40.50.720">
    <property type="entry name" value="NAD(P)-binding Rossmann-like Domain"/>
    <property type="match status" value="1"/>
</dbReference>
<dbReference type="SUPFAM" id="SSF51735">
    <property type="entry name" value="NAD(P)-binding Rossmann-fold domains"/>
    <property type="match status" value="1"/>
</dbReference>
<dbReference type="EMBL" id="JAUSYP010000001">
    <property type="protein sequence ID" value="MDQ0753011.1"/>
    <property type="molecule type" value="Genomic_DNA"/>
</dbReference>
<dbReference type="InterPro" id="IPR020904">
    <property type="entry name" value="Sc_DH/Rdtase_CS"/>
</dbReference>
<organism evidence="3 4">
    <name type="scientific">Streptomyces africanus</name>
    <dbReference type="NCBI Taxonomy" id="231024"/>
    <lineage>
        <taxon>Bacteria</taxon>
        <taxon>Bacillati</taxon>
        <taxon>Actinomycetota</taxon>
        <taxon>Actinomycetes</taxon>
        <taxon>Kitasatosporales</taxon>
        <taxon>Streptomycetaceae</taxon>
        <taxon>Streptomyces</taxon>
    </lineage>
</organism>